<proteinExistence type="predicted"/>
<gene>
    <name evidence="1" type="ORF">V6N12_012260</name>
</gene>
<dbReference type="EMBL" id="JBBPBM010000052">
    <property type="protein sequence ID" value="KAK8519027.1"/>
    <property type="molecule type" value="Genomic_DNA"/>
</dbReference>
<protein>
    <submittedName>
        <fullName evidence="1">Uncharacterized protein</fullName>
    </submittedName>
</protein>
<name>A0ABR2CI34_9ROSI</name>
<organism evidence="1 2">
    <name type="scientific">Hibiscus sabdariffa</name>
    <name type="common">roselle</name>
    <dbReference type="NCBI Taxonomy" id="183260"/>
    <lineage>
        <taxon>Eukaryota</taxon>
        <taxon>Viridiplantae</taxon>
        <taxon>Streptophyta</taxon>
        <taxon>Embryophyta</taxon>
        <taxon>Tracheophyta</taxon>
        <taxon>Spermatophyta</taxon>
        <taxon>Magnoliopsida</taxon>
        <taxon>eudicotyledons</taxon>
        <taxon>Gunneridae</taxon>
        <taxon>Pentapetalae</taxon>
        <taxon>rosids</taxon>
        <taxon>malvids</taxon>
        <taxon>Malvales</taxon>
        <taxon>Malvaceae</taxon>
        <taxon>Malvoideae</taxon>
        <taxon>Hibiscus</taxon>
    </lineage>
</organism>
<accession>A0ABR2CI34</accession>
<evidence type="ECO:0000313" key="1">
    <source>
        <dbReference type="EMBL" id="KAK8519027.1"/>
    </source>
</evidence>
<reference evidence="1 2" key="1">
    <citation type="journal article" date="2024" name="G3 (Bethesda)">
        <title>Genome assembly of Hibiscus sabdariffa L. provides insights into metabolisms of medicinal natural products.</title>
        <authorList>
            <person name="Kim T."/>
        </authorList>
    </citation>
    <scope>NUCLEOTIDE SEQUENCE [LARGE SCALE GENOMIC DNA]</scope>
    <source>
        <strain evidence="1">TK-2024</strain>
        <tissue evidence="1">Old leaves</tissue>
    </source>
</reference>
<comment type="caution">
    <text evidence="1">The sequence shown here is derived from an EMBL/GenBank/DDBJ whole genome shotgun (WGS) entry which is preliminary data.</text>
</comment>
<sequence>MRTILCKDLFILFCNSYVETASSAFKSINTFPKKPIRMPEADNPRLAIIWDSVASNIMAHDLPRDDDLAISPAFIVDMTVVVTVRANNVFSIYSVRVRFISSSTTALLGLVDNYRLENDNPNCTHPIFYPKRGGAKADVRRRLCMSLHKAVLVLELEQSSCGSESGKIAAVNSYLGKSIS</sequence>
<keyword evidence="2" id="KW-1185">Reference proteome</keyword>
<evidence type="ECO:0000313" key="2">
    <source>
        <dbReference type="Proteomes" id="UP001472677"/>
    </source>
</evidence>
<dbReference type="Proteomes" id="UP001472677">
    <property type="component" value="Unassembled WGS sequence"/>
</dbReference>